<sequence length="403" mass="46437">MQKHRSIGSKSFRQSSERTELYRPITPLVSAEDAPKTPLESAEEVKQWEEARCPICMEHPHNAVLLRCSSYDKGCRPYMCNTSYRHANCLDQFCKSSVSSPSTLTIQGNLSARSNLNRTAQSNAYGSESQHKLSCPMCRGEIFGWFVVEAARNFMNSKVRSCSTETCDFSGNYLELRQHARSDHPAVRPSEVDPERQHDWTRLQRESEFSDMMSMIRAMTGLGGGEEGDQTRLEYESDYLGMFSLFRAMNGEGEIELELHTPADSLQSLHSSIISIVEVIQSTMAAMSGLHYALENLRINRQYNSLGWSNNYRQGNFGRSNSSIQNNTGGQISNGFRSNFRDRSNYRQLNYNNSLNSRENYSRRGNLTERMRSNRTNNIRRGWDQQRYNLRRDRWNQQRWTGQ</sequence>
<reference evidence="3" key="1">
    <citation type="journal article" date="2016" name="Nat. Biotechnol.">
        <title>Sequencing wild and cultivated cassava and related species reveals extensive interspecific hybridization and genetic diversity.</title>
        <authorList>
            <person name="Bredeson J.V."/>
            <person name="Lyons J.B."/>
            <person name="Prochnik S.E."/>
            <person name="Wu G.A."/>
            <person name="Ha C.M."/>
            <person name="Edsinger-Gonzales E."/>
            <person name="Grimwood J."/>
            <person name="Schmutz J."/>
            <person name="Rabbi I.Y."/>
            <person name="Egesi C."/>
            <person name="Nauluvula P."/>
            <person name="Lebot V."/>
            <person name="Ndunguru J."/>
            <person name="Mkamilo G."/>
            <person name="Bart R.S."/>
            <person name="Setter T.L."/>
            <person name="Gleadow R.M."/>
            <person name="Kulakow P."/>
            <person name="Ferguson M.E."/>
            <person name="Rounsley S."/>
            <person name="Rokhsar D.S."/>
        </authorList>
    </citation>
    <scope>NUCLEOTIDE SEQUENCE [LARGE SCALE GENOMIC DNA]</scope>
    <source>
        <strain evidence="3">cv. AM560-2</strain>
    </source>
</reference>
<dbReference type="Gene3D" id="3.30.40.10">
    <property type="entry name" value="Zinc/RING finger domain, C3HC4 (zinc finger)"/>
    <property type="match status" value="1"/>
</dbReference>
<feature type="region of interest" description="Disordered" evidence="1">
    <location>
        <begin position="1"/>
        <end position="26"/>
    </location>
</feature>
<evidence type="ECO:0000313" key="3">
    <source>
        <dbReference type="Proteomes" id="UP000091857"/>
    </source>
</evidence>
<feature type="compositionally biased region" description="Basic and acidic residues" evidence="1">
    <location>
        <begin position="360"/>
        <end position="372"/>
    </location>
</feature>
<dbReference type="PANTHER" id="PTHR31197:SF29">
    <property type="entry name" value="C2H2-TYPE DOMAIN-CONTAINING PROTEIN"/>
    <property type="match status" value="1"/>
</dbReference>
<dbReference type="GO" id="GO:0005634">
    <property type="term" value="C:nucleus"/>
    <property type="evidence" value="ECO:0000318"/>
    <property type="project" value="GO_Central"/>
</dbReference>
<dbReference type="Proteomes" id="UP000091857">
    <property type="component" value="Chromosome 4"/>
</dbReference>
<dbReference type="PANTHER" id="PTHR31197">
    <property type="entry name" value="OS01G0612600 PROTEIN"/>
    <property type="match status" value="1"/>
</dbReference>
<dbReference type="GO" id="GO:0003700">
    <property type="term" value="F:DNA-binding transcription factor activity"/>
    <property type="evidence" value="ECO:0000318"/>
    <property type="project" value="GO_Central"/>
</dbReference>
<dbReference type="EMBL" id="CM004390">
    <property type="protein sequence ID" value="OAY52857.1"/>
    <property type="molecule type" value="Genomic_DNA"/>
</dbReference>
<keyword evidence="3" id="KW-1185">Reference proteome</keyword>
<organism evidence="2 3">
    <name type="scientific">Manihot esculenta</name>
    <name type="common">Cassava</name>
    <name type="synonym">Jatropha manihot</name>
    <dbReference type="NCBI Taxonomy" id="3983"/>
    <lineage>
        <taxon>Eukaryota</taxon>
        <taxon>Viridiplantae</taxon>
        <taxon>Streptophyta</taxon>
        <taxon>Embryophyta</taxon>
        <taxon>Tracheophyta</taxon>
        <taxon>Spermatophyta</taxon>
        <taxon>Magnoliopsida</taxon>
        <taxon>eudicotyledons</taxon>
        <taxon>Gunneridae</taxon>
        <taxon>Pentapetalae</taxon>
        <taxon>rosids</taxon>
        <taxon>fabids</taxon>
        <taxon>Malpighiales</taxon>
        <taxon>Euphorbiaceae</taxon>
        <taxon>Crotonoideae</taxon>
        <taxon>Manihoteae</taxon>
        <taxon>Manihot</taxon>
    </lineage>
</organism>
<dbReference type="InterPro" id="IPR013083">
    <property type="entry name" value="Znf_RING/FYVE/PHD"/>
</dbReference>
<name>A0A2C9W466_MANES</name>
<dbReference type="AlphaFoldDB" id="A0A2C9W466"/>
<dbReference type="STRING" id="3983.A0A2C9W466"/>
<gene>
    <name evidence="2" type="ORF">MANES_04G116800v8</name>
</gene>
<dbReference type="Pfam" id="PF07800">
    <property type="entry name" value="DUF1644"/>
    <property type="match status" value="1"/>
</dbReference>
<feature type="region of interest" description="Disordered" evidence="1">
    <location>
        <begin position="356"/>
        <end position="380"/>
    </location>
</feature>
<protein>
    <submittedName>
        <fullName evidence="2">Uncharacterized protein</fullName>
    </submittedName>
</protein>
<evidence type="ECO:0000256" key="1">
    <source>
        <dbReference type="SAM" id="MobiDB-lite"/>
    </source>
</evidence>
<proteinExistence type="predicted"/>
<accession>A0A2C9W466</accession>
<dbReference type="Gramene" id="Manes.04G116800.1.v8.1">
    <property type="protein sequence ID" value="Manes.04G116800.1.v8.1.CDS.1"/>
    <property type="gene ID" value="Manes.04G116800.v8.1"/>
</dbReference>
<evidence type="ECO:0000313" key="2">
    <source>
        <dbReference type="EMBL" id="OAY52857.1"/>
    </source>
</evidence>
<comment type="caution">
    <text evidence="2">The sequence shown here is derived from an EMBL/GenBank/DDBJ whole genome shotgun (WGS) entry which is preliminary data.</text>
</comment>
<dbReference type="InterPro" id="IPR012866">
    <property type="entry name" value="DUF1644"/>
</dbReference>
<dbReference type="OrthoDB" id="1921166at2759"/>